<sequence length="588" mass="62386">MCGIVGYAGGKSAAGELFEGLKKLEYRGYDSAGISTLGGGSIFTIKKSGRVEGLAPRMGELEGCVGIGHTRWATHGEANDVNAHPHIYGSFSIVHNGIIENYAELKAELSAEGHVFFSHTDSEVIAHLLDYYYKGNFAEALSLACSRLKGCWAIAALCKQFQGFTVTRHGSPAILGEGEDGFFVASDMYALMGRARSYCILADGDIALVTPRGISIYDGQLQPVARNFSPLEWEEEEVGTGGCPHYMLKEIRQNARTVRATCRAFASSGCGGQCSRLKEADKIVLVGCGTAYNAALAAVRLLGGAYECPVSAHIASEARYDPPRVTQKSVCIAVSQSGETADTIMAAKILKDGGAYLIAVTNVGYSAITRFADKVVPVCAGAEVCVAATKSYIGQLACFHMLAAPCAPRVRCGALMKIADDIERVVSDGVYAANIASLCVKSRAVFFLGRGADVDVAVEGSLKLKEVSYIFSDGYPAGELKHGTLALIDESVLSVVLICDESLCEKSKTAVEQILSRKGKVAVITTLPHIYAELSARVSAAWLLPCAPSHLAHFLSATALQLIAYHAAVMAGRDPDKPRNLAKSVTVE</sequence>
<dbReference type="Gene3D" id="3.60.20.10">
    <property type="entry name" value="Glutamine Phosphoribosylpyrophosphate, subunit 1, domain 1"/>
    <property type="match status" value="1"/>
</dbReference>
<evidence type="ECO:0000256" key="7">
    <source>
        <dbReference type="ARBA" id="ARBA00022962"/>
    </source>
</evidence>
<dbReference type="Proteomes" id="UP000823913">
    <property type="component" value="Unassembled WGS sequence"/>
</dbReference>
<keyword evidence="5 10" id="KW-0808">Transferase</keyword>
<dbReference type="InterPro" id="IPR047084">
    <property type="entry name" value="GFAT_N"/>
</dbReference>
<dbReference type="SUPFAM" id="SSF56235">
    <property type="entry name" value="N-terminal nucleophile aminohydrolases (Ntn hydrolases)"/>
    <property type="match status" value="1"/>
</dbReference>
<name>A0A9D1E5A8_9FIRM</name>
<dbReference type="Gene3D" id="3.40.50.10490">
    <property type="entry name" value="Glucose-6-phosphate isomerase like protein, domain 1"/>
    <property type="match status" value="2"/>
</dbReference>
<dbReference type="InterPro" id="IPR029055">
    <property type="entry name" value="Ntn_hydrolases_N"/>
</dbReference>
<proteinExistence type="predicted"/>
<evidence type="ECO:0000259" key="9">
    <source>
        <dbReference type="PROSITE" id="PS51464"/>
    </source>
</evidence>
<evidence type="ECO:0000313" key="10">
    <source>
        <dbReference type="EMBL" id="HIR66540.1"/>
    </source>
</evidence>
<reference evidence="10" key="1">
    <citation type="submission" date="2020-10" db="EMBL/GenBank/DDBJ databases">
        <authorList>
            <person name="Gilroy R."/>
        </authorList>
    </citation>
    <scope>NUCLEOTIDE SEQUENCE</scope>
    <source>
        <strain evidence="10">ChiW16-3235</strain>
    </source>
</reference>
<dbReference type="Pfam" id="PF13522">
    <property type="entry name" value="GATase_6"/>
    <property type="match status" value="1"/>
</dbReference>
<evidence type="ECO:0000256" key="5">
    <source>
        <dbReference type="ARBA" id="ARBA00022679"/>
    </source>
</evidence>
<gene>
    <name evidence="10" type="primary">glmS</name>
    <name evidence="10" type="ORF">IAB94_00655</name>
</gene>
<dbReference type="GO" id="GO:0004360">
    <property type="term" value="F:glutamine-fructose-6-phosphate transaminase (isomerizing) activity"/>
    <property type="evidence" value="ECO:0007669"/>
    <property type="project" value="UniProtKB-EC"/>
</dbReference>
<dbReference type="PANTHER" id="PTHR10937:SF0">
    <property type="entry name" value="GLUTAMINE--FRUCTOSE-6-PHOSPHATE TRANSAMINASE (ISOMERIZING)"/>
    <property type="match status" value="1"/>
</dbReference>
<dbReference type="Pfam" id="PF01380">
    <property type="entry name" value="SIS"/>
    <property type="match status" value="2"/>
</dbReference>
<comment type="caution">
    <text evidence="10">The sequence shown here is derived from an EMBL/GenBank/DDBJ whole genome shotgun (WGS) entry which is preliminary data.</text>
</comment>
<dbReference type="NCBIfam" id="TIGR01135">
    <property type="entry name" value="glmS"/>
    <property type="match status" value="1"/>
</dbReference>
<organism evidence="10 11">
    <name type="scientific">Candidatus Coproplasma avicola</name>
    <dbReference type="NCBI Taxonomy" id="2840744"/>
    <lineage>
        <taxon>Bacteria</taxon>
        <taxon>Bacillati</taxon>
        <taxon>Bacillota</taxon>
        <taxon>Clostridia</taxon>
        <taxon>Eubacteriales</taxon>
        <taxon>Candidatus Coproplasma</taxon>
    </lineage>
</organism>
<dbReference type="PROSITE" id="PS51278">
    <property type="entry name" value="GATASE_TYPE_2"/>
    <property type="match status" value="1"/>
</dbReference>
<evidence type="ECO:0000256" key="1">
    <source>
        <dbReference type="ARBA" id="ARBA00001031"/>
    </source>
</evidence>
<keyword evidence="4 10" id="KW-0032">Aminotransferase</keyword>
<comment type="catalytic activity">
    <reaction evidence="1">
        <text>D-fructose 6-phosphate + L-glutamine = D-glucosamine 6-phosphate + L-glutamate</text>
        <dbReference type="Rhea" id="RHEA:13237"/>
        <dbReference type="ChEBI" id="CHEBI:29985"/>
        <dbReference type="ChEBI" id="CHEBI:58359"/>
        <dbReference type="ChEBI" id="CHEBI:58725"/>
        <dbReference type="ChEBI" id="CHEBI:61527"/>
        <dbReference type="EC" id="2.6.1.16"/>
    </reaction>
</comment>
<accession>A0A9D1E5A8</accession>
<dbReference type="InterPro" id="IPR035466">
    <property type="entry name" value="GlmS/AgaS_SIS"/>
</dbReference>
<dbReference type="CDD" id="cd00714">
    <property type="entry name" value="GFAT"/>
    <property type="match status" value="1"/>
</dbReference>
<evidence type="ECO:0000259" key="8">
    <source>
        <dbReference type="PROSITE" id="PS51278"/>
    </source>
</evidence>
<protein>
    <recommendedName>
        <fullName evidence="3">Glutamine--fructose-6-phosphate aminotransferase [isomerizing]</fullName>
        <ecNumber evidence="2">2.6.1.16</ecNumber>
    </recommendedName>
</protein>
<dbReference type="InterPro" id="IPR017932">
    <property type="entry name" value="GATase_2_dom"/>
</dbReference>
<dbReference type="CDD" id="cd05009">
    <property type="entry name" value="SIS_GlmS_GlmD_2"/>
    <property type="match status" value="1"/>
</dbReference>
<keyword evidence="7" id="KW-0315">Glutamine amidotransferase</keyword>
<dbReference type="CDD" id="cd05008">
    <property type="entry name" value="SIS_GlmS_GlmD_1"/>
    <property type="match status" value="1"/>
</dbReference>
<evidence type="ECO:0000256" key="4">
    <source>
        <dbReference type="ARBA" id="ARBA00022576"/>
    </source>
</evidence>
<dbReference type="GO" id="GO:0006002">
    <property type="term" value="P:fructose 6-phosphate metabolic process"/>
    <property type="evidence" value="ECO:0007669"/>
    <property type="project" value="TreeGrafter"/>
</dbReference>
<evidence type="ECO:0000256" key="3">
    <source>
        <dbReference type="ARBA" id="ARBA00016090"/>
    </source>
</evidence>
<reference evidence="10" key="2">
    <citation type="journal article" date="2021" name="PeerJ">
        <title>Extensive microbial diversity within the chicken gut microbiome revealed by metagenomics and culture.</title>
        <authorList>
            <person name="Gilroy R."/>
            <person name="Ravi A."/>
            <person name="Getino M."/>
            <person name="Pursley I."/>
            <person name="Horton D.L."/>
            <person name="Alikhan N.F."/>
            <person name="Baker D."/>
            <person name="Gharbi K."/>
            <person name="Hall N."/>
            <person name="Watson M."/>
            <person name="Adriaenssens E.M."/>
            <person name="Foster-Nyarko E."/>
            <person name="Jarju S."/>
            <person name="Secka A."/>
            <person name="Antonio M."/>
            <person name="Oren A."/>
            <person name="Chaudhuri R.R."/>
            <person name="La Ragione R."/>
            <person name="Hildebrand F."/>
            <person name="Pallen M.J."/>
        </authorList>
    </citation>
    <scope>NUCLEOTIDE SEQUENCE</scope>
    <source>
        <strain evidence="10">ChiW16-3235</strain>
    </source>
</reference>
<evidence type="ECO:0000256" key="2">
    <source>
        <dbReference type="ARBA" id="ARBA00012916"/>
    </source>
</evidence>
<dbReference type="GO" id="GO:0097367">
    <property type="term" value="F:carbohydrate derivative binding"/>
    <property type="evidence" value="ECO:0007669"/>
    <property type="project" value="InterPro"/>
</dbReference>
<dbReference type="SUPFAM" id="SSF53697">
    <property type="entry name" value="SIS domain"/>
    <property type="match status" value="1"/>
</dbReference>
<feature type="domain" description="Glutamine amidotransferase type-2" evidence="8">
    <location>
        <begin position="2"/>
        <end position="212"/>
    </location>
</feature>
<dbReference type="PANTHER" id="PTHR10937">
    <property type="entry name" value="GLUCOSAMINE--FRUCTOSE-6-PHOSPHATE AMINOTRANSFERASE, ISOMERIZING"/>
    <property type="match status" value="1"/>
</dbReference>
<dbReference type="FunFam" id="3.60.20.10:FF:000006">
    <property type="entry name" value="Glutamine--fructose-6-phosphate aminotransferase [isomerizing]"/>
    <property type="match status" value="1"/>
</dbReference>
<keyword evidence="6" id="KW-0677">Repeat</keyword>
<feature type="domain" description="SIS" evidence="9">
    <location>
        <begin position="435"/>
        <end position="578"/>
    </location>
</feature>
<dbReference type="InterPro" id="IPR001347">
    <property type="entry name" value="SIS_dom"/>
</dbReference>
<feature type="domain" description="SIS" evidence="9">
    <location>
        <begin position="273"/>
        <end position="412"/>
    </location>
</feature>
<dbReference type="PROSITE" id="PS51464">
    <property type="entry name" value="SIS"/>
    <property type="match status" value="2"/>
</dbReference>
<dbReference type="InterPro" id="IPR005855">
    <property type="entry name" value="GFAT"/>
</dbReference>
<dbReference type="NCBIfam" id="NF001484">
    <property type="entry name" value="PRK00331.1"/>
    <property type="match status" value="1"/>
</dbReference>
<dbReference type="GO" id="GO:0006047">
    <property type="term" value="P:UDP-N-acetylglucosamine metabolic process"/>
    <property type="evidence" value="ECO:0007669"/>
    <property type="project" value="TreeGrafter"/>
</dbReference>
<evidence type="ECO:0000313" key="11">
    <source>
        <dbReference type="Proteomes" id="UP000823913"/>
    </source>
</evidence>
<dbReference type="EMBL" id="DVHK01000014">
    <property type="protein sequence ID" value="HIR66540.1"/>
    <property type="molecule type" value="Genomic_DNA"/>
</dbReference>
<dbReference type="EC" id="2.6.1.16" evidence="2"/>
<dbReference type="InterPro" id="IPR035490">
    <property type="entry name" value="GlmS/FrlB_SIS"/>
</dbReference>
<evidence type="ECO:0000256" key="6">
    <source>
        <dbReference type="ARBA" id="ARBA00022737"/>
    </source>
</evidence>
<dbReference type="InterPro" id="IPR046348">
    <property type="entry name" value="SIS_dom_sf"/>
</dbReference>
<dbReference type="GO" id="GO:0006487">
    <property type="term" value="P:protein N-linked glycosylation"/>
    <property type="evidence" value="ECO:0007669"/>
    <property type="project" value="TreeGrafter"/>
</dbReference>
<dbReference type="AlphaFoldDB" id="A0A9D1E5A8"/>